<evidence type="ECO:0000256" key="1">
    <source>
        <dbReference type="ARBA" id="ARBA00007164"/>
    </source>
</evidence>
<dbReference type="EC" id="3.4.16.4" evidence="8"/>
<dbReference type="EMBL" id="UOEO01000143">
    <property type="protein sequence ID" value="VAW20611.1"/>
    <property type="molecule type" value="Genomic_DNA"/>
</dbReference>
<dbReference type="PANTHER" id="PTHR21581:SF6">
    <property type="entry name" value="TRAFFICKING PROTEIN PARTICLE COMPLEX SUBUNIT 12"/>
    <property type="match status" value="1"/>
</dbReference>
<evidence type="ECO:0000256" key="5">
    <source>
        <dbReference type="ARBA" id="ARBA00022984"/>
    </source>
</evidence>
<gene>
    <name evidence="8" type="ORF">MNBD_ALPHA12-1049</name>
</gene>
<dbReference type="AlphaFoldDB" id="A0A3B0TPQ7"/>
<keyword evidence="6" id="KW-0961">Cell wall biogenesis/degradation</keyword>
<sequence>MHWQRFWFLKLSALFAMLVLASSMARANPMLLVDMQTNEVLFARDAGLPWHPASLTKLTTALLVFRAIDAGRISLDTPVIISRRAAKMPPSRSGLPVDTALTMRDALNLLIVKSANDIAIAIAETVSGSVENFVKEMNLLAQEMDLNASYFVNPNGLNNIRQVTSARDLAIVSLAIVRHYPQYKPIFATSIVRLNGKNLRTYNELLTKFAGTTGMKTGFVCAAGMNLVATVTRNGRQLMAVILGASSERERAEMAAKMITEALAGKYRATGKQLANIENRPDLAPTNMRPLICGAKENSYLAERAAAFPFGLEGQKSFLDDNVAPLSYNASILGRFRNVPTPRPRPASAPIRQQPANIAGLIIPMPRPRPAIVEATH</sequence>
<name>A0A3B0TPQ7_9ZZZZ</name>
<dbReference type="InterPro" id="IPR001967">
    <property type="entry name" value="Peptidase_S11_N"/>
</dbReference>
<evidence type="ECO:0000259" key="7">
    <source>
        <dbReference type="Pfam" id="PF00768"/>
    </source>
</evidence>
<dbReference type="GO" id="GO:0009002">
    <property type="term" value="F:serine-type D-Ala-D-Ala carboxypeptidase activity"/>
    <property type="evidence" value="ECO:0007669"/>
    <property type="project" value="UniProtKB-EC"/>
</dbReference>
<feature type="domain" description="Peptidase S11 D-alanyl-D-alanine carboxypeptidase A N-terminal" evidence="7">
    <location>
        <begin position="25"/>
        <end position="246"/>
    </location>
</feature>
<dbReference type="PRINTS" id="PR00725">
    <property type="entry name" value="DADACBPTASE1"/>
</dbReference>
<dbReference type="PANTHER" id="PTHR21581">
    <property type="entry name" value="D-ALANYL-D-ALANINE CARBOXYPEPTIDASE"/>
    <property type="match status" value="1"/>
</dbReference>
<keyword evidence="2" id="KW-0732">Signal</keyword>
<keyword evidence="8" id="KW-0121">Carboxypeptidase</keyword>
<dbReference type="Gene3D" id="3.40.710.10">
    <property type="entry name" value="DD-peptidase/beta-lactamase superfamily"/>
    <property type="match status" value="1"/>
</dbReference>
<comment type="similarity">
    <text evidence="1">Belongs to the peptidase S11 family.</text>
</comment>
<dbReference type="GO" id="GO:0008360">
    <property type="term" value="P:regulation of cell shape"/>
    <property type="evidence" value="ECO:0007669"/>
    <property type="project" value="UniProtKB-KW"/>
</dbReference>
<evidence type="ECO:0000256" key="3">
    <source>
        <dbReference type="ARBA" id="ARBA00022801"/>
    </source>
</evidence>
<dbReference type="InterPro" id="IPR012338">
    <property type="entry name" value="Beta-lactam/transpept-like"/>
</dbReference>
<evidence type="ECO:0000256" key="2">
    <source>
        <dbReference type="ARBA" id="ARBA00022729"/>
    </source>
</evidence>
<dbReference type="GO" id="GO:0006508">
    <property type="term" value="P:proteolysis"/>
    <property type="evidence" value="ECO:0007669"/>
    <property type="project" value="InterPro"/>
</dbReference>
<reference evidence="8" key="1">
    <citation type="submission" date="2018-06" db="EMBL/GenBank/DDBJ databases">
        <authorList>
            <person name="Zhirakovskaya E."/>
        </authorList>
    </citation>
    <scope>NUCLEOTIDE SEQUENCE</scope>
</reference>
<evidence type="ECO:0000313" key="8">
    <source>
        <dbReference type="EMBL" id="VAW20611.1"/>
    </source>
</evidence>
<dbReference type="InterPro" id="IPR018044">
    <property type="entry name" value="Peptidase_S11"/>
</dbReference>
<keyword evidence="8" id="KW-0645">Protease</keyword>
<keyword evidence="4" id="KW-0133">Cell shape</keyword>
<dbReference type="GO" id="GO:0071555">
    <property type="term" value="P:cell wall organization"/>
    <property type="evidence" value="ECO:0007669"/>
    <property type="project" value="UniProtKB-KW"/>
</dbReference>
<dbReference type="SUPFAM" id="SSF56601">
    <property type="entry name" value="beta-lactamase/transpeptidase-like"/>
    <property type="match status" value="1"/>
</dbReference>
<proteinExistence type="inferred from homology"/>
<organism evidence="8">
    <name type="scientific">hydrothermal vent metagenome</name>
    <dbReference type="NCBI Taxonomy" id="652676"/>
    <lineage>
        <taxon>unclassified sequences</taxon>
        <taxon>metagenomes</taxon>
        <taxon>ecological metagenomes</taxon>
    </lineage>
</organism>
<evidence type="ECO:0000256" key="6">
    <source>
        <dbReference type="ARBA" id="ARBA00023316"/>
    </source>
</evidence>
<dbReference type="GO" id="GO:0009252">
    <property type="term" value="P:peptidoglycan biosynthetic process"/>
    <property type="evidence" value="ECO:0007669"/>
    <property type="project" value="UniProtKB-KW"/>
</dbReference>
<accession>A0A3B0TPQ7</accession>
<dbReference type="Pfam" id="PF00768">
    <property type="entry name" value="Peptidase_S11"/>
    <property type="match status" value="1"/>
</dbReference>
<keyword evidence="5" id="KW-0573">Peptidoglycan synthesis</keyword>
<protein>
    <submittedName>
        <fullName evidence="8">D-alanyl-D-alanine carboxypeptidase</fullName>
        <ecNumber evidence="8">3.4.16.4</ecNumber>
    </submittedName>
</protein>
<evidence type="ECO:0000256" key="4">
    <source>
        <dbReference type="ARBA" id="ARBA00022960"/>
    </source>
</evidence>
<keyword evidence="3 8" id="KW-0378">Hydrolase</keyword>